<evidence type="ECO:0000256" key="3">
    <source>
        <dbReference type="ARBA" id="ARBA00023163"/>
    </source>
</evidence>
<evidence type="ECO:0000313" key="6">
    <source>
        <dbReference type="Proteomes" id="UP000295632"/>
    </source>
</evidence>
<evidence type="ECO:0000256" key="2">
    <source>
        <dbReference type="ARBA" id="ARBA00023125"/>
    </source>
</evidence>
<dbReference type="PANTHER" id="PTHR33154:SF18">
    <property type="entry name" value="ARSENICAL RESISTANCE OPERON REPRESSOR"/>
    <property type="match status" value="1"/>
</dbReference>
<gene>
    <name evidence="5" type="ORF">EV213_10486</name>
</gene>
<name>A0A4R6U3N3_9BACI</name>
<dbReference type="PANTHER" id="PTHR33154">
    <property type="entry name" value="TRANSCRIPTIONAL REGULATOR, ARSR FAMILY"/>
    <property type="match status" value="1"/>
</dbReference>
<dbReference type="GO" id="GO:0003700">
    <property type="term" value="F:DNA-binding transcription factor activity"/>
    <property type="evidence" value="ECO:0007669"/>
    <property type="project" value="InterPro"/>
</dbReference>
<dbReference type="InterPro" id="IPR036388">
    <property type="entry name" value="WH-like_DNA-bd_sf"/>
</dbReference>
<protein>
    <submittedName>
        <fullName evidence="5">ArsR family transcriptional regulator</fullName>
    </submittedName>
</protein>
<dbReference type="CDD" id="cd00090">
    <property type="entry name" value="HTH_ARSR"/>
    <property type="match status" value="1"/>
</dbReference>
<dbReference type="EMBL" id="SNYJ01000004">
    <property type="protein sequence ID" value="TDQ41088.1"/>
    <property type="molecule type" value="Genomic_DNA"/>
</dbReference>
<keyword evidence="6" id="KW-1185">Reference proteome</keyword>
<dbReference type="InterPro" id="IPR011991">
    <property type="entry name" value="ArsR-like_HTH"/>
</dbReference>
<reference evidence="5 6" key="1">
    <citation type="submission" date="2019-03" db="EMBL/GenBank/DDBJ databases">
        <title>Genomic Encyclopedia of Type Strains, Phase IV (KMG-IV): sequencing the most valuable type-strain genomes for metagenomic binning, comparative biology and taxonomic classification.</title>
        <authorList>
            <person name="Goeker M."/>
        </authorList>
    </citation>
    <scope>NUCLEOTIDE SEQUENCE [LARGE SCALE GENOMIC DNA]</scope>
    <source>
        <strain evidence="5 6">DSM 28697</strain>
    </source>
</reference>
<dbReference type="Proteomes" id="UP000295632">
    <property type="component" value="Unassembled WGS sequence"/>
</dbReference>
<dbReference type="SUPFAM" id="SSF46785">
    <property type="entry name" value="Winged helix' DNA-binding domain"/>
    <property type="match status" value="1"/>
</dbReference>
<dbReference type="SMART" id="SM00418">
    <property type="entry name" value="HTH_ARSR"/>
    <property type="match status" value="1"/>
</dbReference>
<comment type="caution">
    <text evidence="5">The sequence shown here is derived from an EMBL/GenBank/DDBJ whole genome shotgun (WGS) entry which is preliminary data.</text>
</comment>
<evidence type="ECO:0000313" key="5">
    <source>
        <dbReference type="EMBL" id="TDQ41088.1"/>
    </source>
</evidence>
<dbReference type="Pfam" id="PF01022">
    <property type="entry name" value="HTH_5"/>
    <property type="match status" value="1"/>
</dbReference>
<proteinExistence type="predicted"/>
<accession>A0A4R6U3N3</accession>
<dbReference type="RefSeq" id="WP_133579690.1">
    <property type="nucleotide sequence ID" value="NZ_SNYJ01000004.1"/>
</dbReference>
<dbReference type="InterPro" id="IPR001845">
    <property type="entry name" value="HTH_ArsR_DNA-bd_dom"/>
</dbReference>
<dbReference type="PROSITE" id="PS50987">
    <property type="entry name" value="HTH_ARSR_2"/>
    <property type="match status" value="1"/>
</dbReference>
<keyword evidence="1" id="KW-0805">Transcription regulation</keyword>
<dbReference type="GO" id="GO:0003677">
    <property type="term" value="F:DNA binding"/>
    <property type="evidence" value="ECO:0007669"/>
    <property type="project" value="UniProtKB-KW"/>
</dbReference>
<keyword evidence="2" id="KW-0238">DNA-binding</keyword>
<feature type="domain" description="HTH arsR-type" evidence="4">
    <location>
        <begin position="257"/>
        <end position="347"/>
    </location>
</feature>
<dbReference type="Gene3D" id="1.10.10.10">
    <property type="entry name" value="Winged helix-like DNA-binding domain superfamily/Winged helix DNA-binding domain"/>
    <property type="match status" value="1"/>
</dbReference>
<evidence type="ECO:0000259" key="4">
    <source>
        <dbReference type="PROSITE" id="PS50987"/>
    </source>
</evidence>
<keyword evidence="3" id="KW-0804">Transcription</keyword>
<organism evidence="5 6">
    <name type="scientific">Aureibacillus halotolerans</name>
    <dbReference type="NCBI Taxonomy" id="1508390"/>
    <lineage>
        <taxon>Bacteria</taxon>
        <taxon>Bacillati</taxon>
        <taxon>Bacillota</taxon>
        <taxon>Bacilli</taxon>
        <taxon>Bacillales</taxon>
        <taxon>Bacillaceae</taxon>
        <taxon>Aureibacillus</taxon>
    </lineage>
</organism>
<dbReference type="OrthoDB" id="2646147at2"/>
<sequence>MKYLYSPQPTESITLEVEWSPVWEMILGIAGYTYENLRHTFDMDKAWESYLVSMSPILVERLKEIQETNLWFGLIMLQNEHPASSVQEFSNLLYEIEVDDFYEMLLPYKDRETEAKRKQTSKHHDKKEMFETYASCFETHEYLGGYVRSLGHYSYRDICVLFTTTLQEWENWISQHPDWKQWLQALTYESKRHRSVDLTKPIEAIERITGGVQYYPEPSIWTVKLIPHASYRPWVLENRTANTKLFFYPLNEDYLIEPGVPPTALVRSHKALGDELRLRLLYQLVKGPLSLQELSVQFSISKTTLHHQLSILKAAKFVRAEKGVYSLNPTQIHSFSAGLPKYLGLHE</sequence>
<dbReference type="InterPro" id="IPR036390">
    <property type="entry name" value="WH_DNA-bd_sf"/>
</dbReference>
<evidence type="ECO:0000256" key="1">
    <source>
        <dbReference type="ARBA" id="ARBA00023015"/>
    </source>
</evidence>
<dbReference type="InterPro" id="IPR051081">
    <property type="entry name" value="HTH_MetalResp_TranReg"/>
</dbReference>
<dbReference type="AlphaFoldDB" id="A0A4R6U3N3"/>